<dbReference type="InterPro" id="IPR001789">
    <property type="entry name" value="Sig_transdc_resp-reg_receiver"/>
</dbReference>
<dbReference type="KEGG" id="muc:MuYL_0791"/>
<dbReference type="Gene3D" id="3.40.50.2300">
    <property type="match status" value="1"/>
</dbReference>
<feature type="domain" description="HTH LytTR-type" evidence="3">
    <location>
        <begin position="147"/>
        <end position="250"/>
    </location>
</feature>
<accession>A0A223NT55</accession>
<dbReference type="EMBL" id="CP022743">
    <property type="protein sequence ID" value="ASU32691.1"/>
    <property type="molecule type" value="Genomic_DNA"/>
</dbReference>
<dbReference type="InterPro" id="IPR007492">
    <property type="entry name" value="LytTR_DNA-bd_dom"/>
</dbReference>
<dbReference type="PROSITE" id="PS50110">
    <property type="entry name" value="RESPONSE_REGULATORY"/>
    <property type="match status" value="1"/>
</dbReference>
<dbReference type="Proteomes" id="UP000215002">
    <property type="component" value="Chromosome"/>
</dbReference>
<organism evidence="4 5">
    <name type="scientific">Mucilaginibacter xinganensis</name>
    <dbReference type="NCBI Taxonomy" id="1234841"/>
    <lineage>
        <taxon>Bacteria</taxon>
        <taxon>Pseudomonadati</taxon>
        <taxon>Bacteroidota</taxon>
        <taxon>Sphingobacteriia</taxon>
        <taxon>Sphingobacteriales</taxon>
        <taxon>Sphingobacteriaceae</taxon>
        <taxon>Mucilaginibacter</taxon>
    </lineage>
</organism>
<dbReference type="CDD" id="cd17536">
    <property type="entry name" value="REC_YesN-like"/>
    <property type="match status" value="1"/>
</dbReference>
<dbReference type="InterPro" id="IPR011006">
    <property type="entry name" value="CheY-like_superfamily"/>
</dbReference>
<dbReference type="InterPro" id="IPR046947">
    <property type="entry name" value="LytR-like"/>
</dbReference>
<feature type="domain" description="Response regulatory" evidence="2">
    <location>
        <begin position="4"/>
        <end position="117"/>
    </location>
</feature>
<evidence type="ECO:0000313" key="5">
    <source>
        <dbReference type="Proteomes" id="UP000215002"/>
    </source>
</evidence>
<dbReference type="SMART" id="SM00850">
    <property type="entry name" value="LytTR"/>
    <property type="match status" value="1"/>
</dbReference>
<protein>
    <submittedName>
        <fullName evidence="4">DNA-binding response regulator</fullName>
    </submittedName>
</protein>
<dbReference type="AlphaFoldDB" id="A0A223NT55"/>
<dbReference type="PROSITE" id="PS50930">
    <property type="entry name" value="HTH_LYTTR"/>
    <property type="match status" value="1"/>
</dbReference>
<dbReference type="Pfam" id="PF00072">
    <property type="entry name" value="Response_reg"/>
    <property type="match status" value="1"/>
</dbReference>
<evidence type="ECO:0000256" key="1">
    <source>
        <dbReference type="PROSITE-ProRule" id="PRU00169"/>
    </source>
</evidence>
<dbReference type="PANTHER" id="PTHR37299:SF1">
    <property type="entry name" value="STAGE 0 SPORULATION PROTEIN A HOMOLOG"/>
    <property type="match status" value="1"/>
</dbReference>
<name>A0A223NT55_9SPHI</name>
<dbReference type="RefSeq" id="WP_094569251.1">
    <property type="nucleotide sequence ID" value="NZ_CP022743.1"/>
</dbReference>
<dbReference type="GO" id="GO:0003677">
    <property type="term" value="F:DNA binding"/>
    <property type="evidence" value="ECO:0007669"/>
    <property type="project" value="UniProtKB-KW"/>
</dbReference>
<dbReference type="SUPFAM" id="SSF52172">
    <property type="entry name" value="CheY-like"/>
    <property type="match status" value="1"/>
</dbReference>
<sequence length="251" mass="28783">MSISAVLIDDEKHNLDNLQELLYAYCPQITVCAAALGADEGVSIILKHQPELVFLDIQMPNKTGFDLLRGLSNYDFEVIFVTAFDNYAIQAMRFAAVDYLLKPIDINELQAAVDRAVKKCRLKVQNQQLENLIHLLKSQQNKEDQRIALTTLKETRFVKTSGIIRCESSNNYSTFFLQDGEELLVSKPIYEYEEILKDYGFIRCHQSHLVNKKFVKSWKKEYGDHLLLFNGTEVPVSRSKKDEVKRALDTG</sequence>
<keyword evidence="5" id="KW-1185">Reference proteome</keyword>
<dbReference type="OrthoDB" id="9787344at2"/>
<dbReference type="GO" id="GO:0000156">
    <property type="term" value="F:phosphorelay response regulator activity"/>
    <property type="evidence" value="ECO:0007669"/>
    <property type="project" value="InterPro"/>
</dbReference>
<dbReference type="PANTHER" id="PTHR37299">
    <property type="entry name" value="TRANSCRIPTIONAL REGULATOR-RELATED"/>
    <property type="match status" value="1"/>
</dbReference>
<dbReference type="Pfam" id="PF04397">
    <property type="entry name" value="LytTR"/>
    <property type="match status" value="1"/>
</dbReference>
<evidence type="ECO:0000259" key="2">
    <source>
        <dbReference type="PROSITE" id="PS50110"/>
    </source>
</evidence>
<evidence type="ECO:0000259" key="3">
    <source>
        <dbReference type="PROSITE" id="PS50930"/>
    </source>
</evidence>
<keyword evidence="4" id="KW-0238">DNA-binding</keyword>
<dbReference type="SMART" id="SM00448">
    <property type="entry name" value="REC"/>
    <property type="match status" value="1"/>
</dbReference>
<proteinExistence type="predicted"/>
<feature type="modified residue" description="4-aspartylphosphate" evidence="1">
    <location>
        <position position="56"/>
    </location>
</feature>
<keyword evidence="1" id="KW-0597">Phosphoprotein</keyword>
<gene>
    <name evidence="4" type="ORF">MuYL_0791</name>
</gene>
<evidence type="ECO:0000313" key="4">
    <source>
        <dbReference type="EMBL" id="ASU32691.1"/>
    </source>
</evidence>
<reference evidence="4 5" key="1">
    <citation type="submission" date="2017-08" db="EMBL/GenBank/DDBJ databases">
        <title>Complete genome sequence of Mucilaginibacter sp. strain BJC16-A31.</title>
        <authorList>
            <consortium name="Henan University of Science and Technology"/>
            <person name="You X."/>
        </authorList>
    </citation>
    <scope>NUCLEOTIDE SEQUENCE [LARGE SCALE GENOMIC DNA]</scope>
    <source>
        <strain evidence="4 5">BJC16-A31</strain>
    </source>
</reference>
<dbReference type="Gene3D" id="2.40.50.1020">
    <property type="entry name" value="LytTr DNA-binding domain"/>
    <property type="match status" value="1"/>
</dbReference>